<evidence type="ECO:0000256" key="1">
    <source>
        <dbReference type="SAM" id="MobiDB-lite"/>
    </source>
</evidence>
<evidence type="ECO:0000313" key="3">
    <source>
        <dbReference type="Proteomes" id="UP000838756"/>
    </source>
</evidence>
<dbReference type="Proteomes" id="UP000838756">
    <property type="component" value="Unassembled WGS sequence"/>
</dbReference>
<organism evidence="2 3">
    <name type="scientific">Pararge aegeria aegeria</name>
    <dbReference type="NCBI Taxonomy" id="348720"/>
    <lineage>
        <taxon>Eukaryota</taxon>
        <taxon>Metazoa</taxon>
        <taxon>Ecdysozoa</taxon>
        <taxon>Arthropoda</taxon>
        <taxon>Hexapoda</taxon>
        <taxon>Insecta</taxon>
        <taxon>Pterygota</taxon>
        <taxon>Neoptera</taxon>
        <taxon>Endopterygota</taxon>
        <taxon>Lepidoptera</taxon>
        <taxon>Glossata</taxon>
        <taxon>Ditrysia</taxon>
        <taxon>Papilionoidea</taxon>
        <taxon>Nymphalidae</taxon>
        <taxon>Satyrinae</taxon>
        <taxon>Satyrini</taxon>
        <taxon>Parargina</taxon>
        <taxon>Pararge</taxon>
    </lineage>
</organism>
<feature type="region of interest" description="Disordered" evidence="1">
    <location>
        <begin position="1"/>
        <end position="52"/>
    </location>
</feature>
<proteinExistence type="predicted"/>
<comment type="caution">
    <text evidence="2">The sequence shown here is derived from an EMBL/GenBank/DDBJ whole genome shotgun (WGS) entry which is preliminary data.</text>
</comment>
<dbReference type="OrthoDB" id="6918919at2759"/>
<protein>
    <submittedName>
        <fullName evidence="2">Jg13738 protein</fullName>
    </submittedName>
</protein>
<dbReference type="EMBL" id="CAKXAJ010025409">
    <property type="protein sequence ID" value="CAH2238930.1"/>
    <property type="molecule type" value="Genomic_DNA"/>
</dbReference>
<accession>A0A8S4RP51</accession>
<dbReference type="AlphaFoldDB" id="A0A8S4RP51"/>
<reference evidence="2" key="1">
    <citation type="submission" date="2022-03" db="EMBL/GenBank/DDBJ databases">
        <authorList>
            <person name="Lindestad O."/>
        </authorList>
    </citation>
    <scope>NUCLEOTIDE SEQUENCE</scope>
</reference>
<keyword evidence="3" id="KW-1185">Reference proteome</keyword>
<name>A0A8S4RP51_9NEOP</name>
<evidence type="ECO:0000313" key="2">
    <source>
        <dbReference type="EMBL" id="CAH2238930.1"/>
    </source>
</evidence>
<gene>
    <name evidence="2" type="primary">jg13738</name>
    <name evidence="2" type="ORF">PAEG_LOCUS15954</name>
</gene>
<sequence>MIRASGPASTAAQRSGPERRDGRLTATGAMERRRSLGPERAGQHTAPRRAPPTILALEPSVLIPNYLARAESLTV</sequence>